<evidence type="ECO:0000256" key="9">
    <source>
        <dbReference type="ARBA" id="ARBA00022777"/>
    </source>
</evidence>
<evidence type="ECO:0000256" key="8">
    <source>
        <dbReference type="ARBA" id="ARBA00022741"/>
    </source>
</evidence>
<proteinExistence type="predicted"/>
<protein>
    <recommendedName>
        <fullName evidence="3">histidine kinase</fullName>
        <ecNumber evidence="3">2.7.13.3</ecNumber>
    </recommendedName>
</protein>
<evidence type="ECO:0000313" key="17">
    <source>
        <dbReference type="Proteomes" id="UP001596074"/>
    </source>
</evidence>
<dbReference type="SUPFAM" id="SSF55785">
    <property type="entry name" value="PYP-like sensor domain (PAS domain)"/>
    <property type="match status" value="1"/>
</dbReference>
<name>A0ABW1A2W8_9ACTN</name>
<keyword evidence="4" id="KW-1003">Cell membrane</keyword>
<dbReference type="SUPFAM" id="SSF55874">
    <property type="entry name" value="ATPase domain of HSP90 chaperone/DNA topoisomerase II/histidine kinase"/>
    <property type="match status" value="1"/>
</dbReference>
<dbReference type="Gene3D" id="1.10.287.130">
    <property type="match status" value="1"/>
</dbReference>
<dbReference type="Pfam" id="PF14689">
    <property type="entry name" value="SPOB_a"/>
    <property type="match status" value="1"/>
</dbReference>
<keyword evidence="11 14" id="KW-1133">Transmembrane helix</keyword>
<evidence type="ECO:0000256" key="2">
    <source>
        <dbReference type="ARBA" id="ARBA00004651"/>
    </source>
</evidence>
<keyword evidence="7 14" id="KW-0812">Transmembrane</keyword>
<dbReference type="PANTHER" id="PTHR43304:SF1">
    <property type="entry name" value="PAC DOMAIN-CONTAINING PROTEIN"/>
    <property type="match status" value="1"/>
</dbReference>
<dbReference type="InterPro" id="IPR052162">
    <property type="entry name" value="Sensor_kinase/Photoreceptor"/>
</dbReference>
<dbReference type="SMART" id="SM00387">
    <property type="entry name" value="HATPase_c"/>
    <property type="match status" value="1"/>
</dbReference>
<organism evidence="16 17">
    <name type="scientific">Actinomadura rugatobispora</name>
    <dbReference type="NCBI Taxonomy" id="1994"/>
    <lineage>
        <taxon>Bacteria</taxon>
        <taxon>Bacillati</taxon>
        <taxon>Actinomycetota</taxon>
        <taxon>Actinomycetes</taxon>
        <taxon>Streptosporangiales</taxon>
        <taxon>Thermomonosporaceae</taxon>
        <taxon>Actinomadura</taxon>
    </lineage>
</organism>
<dbReference type="InterPro" id="IPR003594">
    <property type="entry name" value="HATPase_dom"/>
</dbReference>
<dbReference type="InterPro" id="IPR036890">
    <property type="entry name" value="HATPase_C_sf"/>
</dbReference>
<keyword evidence="9" id="KW-0418">Kinase</keyword>
<dbReference type="Proteomes" id="UP001596074">
    <property type="component" value="Unassembled WGS sequence"/>
</dbReference>
<dbReference type="Gene3D" id="3.30.450.20">
    <property type="entry name" value="PAS domain"/>
    <property type="match status" value="2"/>
</dbReference>
<evidence type="ECO:0000256" key="4">
    <source>
        <dbReference type="ARBA" id="ARBA00022475"/>
    </source>
</evidence>
<feature type="transmembrane region" description="Helical" evidence="14">
    <location>
        <begin position="12"/>
        <end position="32"/>
    </location>
</feature>
<gene>
    <name evidence="16" type="ORF">ACFPZN_25635</name>
</gene>
<keyword evidence="8" id="KW-0547">Nucleotide-binding</keyword>
<feature type="transmembrane region" description="Helical" evidence="14">
    <location>
        <begin position="173"/>
        <end position="195"/>
    </location>
</feature>
<dbReference type="SUPFAM" id="SSF103190">
    <property type="entry name" value="Sensory domain-like"/>
    <property type="match status" value="1"/>
</dbReference>
<comment type="subcellular location">
    <subcellularLocation>
        <location evidence="2">Cell membrane</location>
        <topology evidence="2">Multi-pass membrane protein</topology>
    </subcellularLocation>
</comment>
<evidence type="ECO:0000259" key="15">
    <source>
        <dbReference type="PROSITE" id="PS50109"/>
    </source>
</evidence>
<dbReference type="PRINTS" id="PR00344">
    <property type="entry name" value="BCTRLSENSOR"/>
</dbReference>
<evidence type="ECO:0000313" key="16">
    <source>
        <dbReference type="EMBL" id="MFC5749012.1"/>
    </source>
</evidence>
<dbReference type="PROSITE" id="PS50109">
    <property type="entry name" value="HIS_KIN"/>
    <property type="match status" value="1"/>
</dbReference>
<dbReference type="InterPro" id="IPR029151">
    <property type="entry name" value="Sensor-like_sf"/>
</dbReference>
<dbReference type="CDD" id="cd16915">
    <property type="entry name" value="HATPase_DpiB-CitA-like"/>
    <property type="match status" value="1"/>
</dbReference>
<keyword evidence="6" id="KW-0808">Transferase</keyword>
<dbReference type="Pfam" id="PF02518">
    <property type="entry name" value="HATPase_c"/>
    <property type="match status" value="1"/>
</dbReference>
<dbReference type="InterPro" id="IPR004358">
    <property type="entry name" value="Sig_transdc_His_kin-like_C"/>
</dbReference>
<sequence length="531" mass="55383">MSPARSLAGQLLAWQMVIVLAVLGCVAGFSAVQAGRGFVDAEGGKLLSVAENVAATPGVRGSLADPVRRDPLATFAESARTLSGADSVIITGVDRRVLAGPDPDRLHAPLPLGESTVARGRAWVGVLDGRLTAHVPVMGTPGDGRGPHIIGIVAADRAMPGLLARLTDSPAGALALLGIATLLGVAGSLLVTWWVKRQTLGLEPREITGLVEHREALLHGIKEGVLAMDQQHRITLVNDQARGLLALPPGCLGAAVDDLEVNDRLRDVLTGRARGADQIVLRAGRVLVLNRMPIARGGQRIGAVVTLRDRTELAALREELETAARATDTLRAQAHEFTNRLHTIAGLIELGEYDEVRNYVDLVSRTRRRWQDQVTARIGDPAVAALLIAKASLAAERGIGLRLAEDSRLEAVDEPLSADLVTVVGNLVENALDALASPAGGGDDWIEVAIRHDGDAVAVVVRDSGPGVAPDIAAEVFAHGFTTKAAGYGPRGLGLALTRQACTRRGGSVEVRNAGGAEFTARLPAGAGAAP</sequence>
<keyword evidence="5" id="KW-0597">Phosphoprotein</keyword>
<dbReference type="Gene3D" id="3.30.565.10">
    <property type="entry name" value="Histidine kinase-like ATPase, C-terminal domain"/>
    <property type="match status" value="1"/>
</dbReference>
<keyword evidence="13 14" id="KW-0472">Membrane</keyword>
<evidence type="ECO:0000256" key="12">
    <source>
        <dbReference type="ARBA" id="ARBA00023012"/>
    </source>
</evidence>
<comment type="caution">
    <text evidence="16">The sequence shown here is derived from an EMBL/GenBank/DDBJ whole genome shotgun (WGS) entry which is preliminary data.</text>
</comment>
<evidence type="ECO:0000256" key="11">
    <source>
        <dbReference type="ARBA" id="ARBA00022989"/>
    </source>
</evidence>
<evidence type="ECO:0000256" key="10">
    <source>
        <dbReference type="ARBA" id="ARBA00022840"/>
    </source>
</evidence>
<dbReference type="GO" id="GO:0005524">
    <property type="term" value="F:ATP binding"/>
    <property type="evidence" value="ECO:0007669"/>
    <property type="project" value="UniProtKB-KW"/>
</dbReference>
<dbReference type="InterPro" id="IPR016120">
    <property type="entry name" value="Sig_transdc_His_kin_SpoOB"/>
</dbReference>
<dbReference type="RefSeq" id="WP_378284719.1">
    <property type="nucleotide sequence ID" value="NZ_JBHSON010000038.1"/>
</dbReference>
<dbReference type="InterPro" id="IPR035965">
    <property type="entry name" value="PAS-like_dom_sf"/>
</dbReference>
<feature type="domain" description="Histidine kinase" evidence="15">
    <location>
        <begin position="332"/>
        <end position="527"/>
    </location>
</feature>
<dbReference type="InterPro" id="IPR033463">
    <property type="entry name" value="sCache_3"/>
</dbReference>
<evidence type="ECO:0000256" key="5">
    <source>
        <dbReference type="ARBA" id="ARBA00022553"/>
    </source>
</evidence>
<evidence type="ECO:0000256" key="13">
    <source>
        <dbReference type="ARBA" id="ARBA00023136"/>
    </source>
</evidence>
<keyword evidence="10 16" id="KW-0067">ATP-binding</keyword>
<evidence type="ECO:0000256" key="3">
    <source>
        <dbReference type="ARBA" id="ARBA00012438"/>
    </source>
</evidence>
<evidence type="ECO:0000256" key="1">
    <source>
        <dbReference type="ARBA" id="ARBA00000085"/>
    </source>
</evidence>
<dbReference type="Pfam" id="PF17203">
    <property type="entry name" value="sCache_3_2"/>
    <property type="match status" value="1"/>
</dbReference>
<reference evidence="17" key="1">
    <citation type="journal article" date="2019" name="Int. J. Syst. Evol. Microbiol.">
        <title>The Global Catalogue of Microorganisms (GCM) 10K type strain sequencing project: providing services to taxonomists for standard genome sequencing and annotation.</title>
        <authorList>
            <consortium name="The Broad Institute Genomics Platform"/>
            <consortium name="The Broad Institute Genome Sequencing Center for Infectious Disease"/>
            <person name="Wu L."/>
            <person name="Ma J."/>
        </authorList>
    </citation>
    <scope>NUCLEOTIDE SEQUENCE [LARGE SCALE GENOMIC DNA]</scope>
    <source>
        <strain evidence="17">KCTC 42087</strain>
    </source>
</reference>
<dbReference type="PANTHER" id="PTHR43304">
    <property type="entry name" value="PHYTOCHROME-LIKE PROTEIN CPH1"/>
    <property type="match status" value="1"/>
</dbReference>
<dbReference type="EMBL" id="JBHSON010000038">
    <property type="protein sequence ID" value="MFC5749012.1"/>
    <property type="molecule type" value="Genomic_DNA"/>
</dbReference>
<keyword evidence="17" id="KW-1185">Reference proteome</keyword>
<evidence type="ECO:0000256" key="6">
    <source>
        <dbReference type="ARBA" id="ARBA00022679"/>
    </source>
</evidence>
<dbReference type="SUPFAM" id="SSF55890">
    <property type="entry name" value="Sporulation response regulatory protein Spo0B"/>
    <property type="match status" value="1"/>
</dbReference>
<dbReference type="InterPro" id="IPR039506">
    <property type="entry name" value="SPOB_a"/>
</dbReference>
<keyword evidence="12" id="KW-0902">Two-component regulatory system</keyword>
<evidence type="ECO:0000256" key="7">
    <source>
        <dbReference type="ARBA" id="ARBA00022692"/>
    </source>
</evidence>
<dbReference type="PROSITE" id="PS51257">
    <property type="entry name" value="PROKAR_LIPOPROTEIN"/>
    <property type="match status" value="1"/>
</dbReference>
<comment type="catalytic activity">
    <reaction evidence="1">
        <text>ATP + protein L-histidine = ADP + protein N-phospho-L-histidine.</text>
        <dbReference type="EC" id="2.7.13.3"/>
    </reaction>
</comment>
<accession>A0ABW1A2W8</accession>
<dbReference type="InterPro" id="IPR005467">
    <property type="entry name" value="His_kinase_dom"/>
</dbReference>
<dbReference type="EC" id="2.7.13.3" evidence="3"/>
<evidence type="ECO:0000256" key="14">
    <source>
        <dbReference type="SAM" id="Phobius"/>
    </source>
</evidence>